<dbReference type="FunFam" id="3.40.50.12240:FF:000006">
    <property type="entry name" value="ATP synthase subunit beta"/>
    <property type="match status" value="1"/>
</dbReference>
<dbReference type="CDD" id="cd01133">
    <property type="entry name" value="F1-ATPase_beta_CD"/>
    <property type="match status" value="1"/>
</dbReference>
<dbReference type="Gramene" id="TraesCS2D02G584400.2">
    <property type="protein sequence ID" value="TraesCS2D02G584400.2"/>
    <property type="gene ID" value="TraesCS2D02G584400"/>
</dbReference>
<dbReference type="OMA" id="WTREGND"/>
<evidence type="ECO:0000256" key="12">
    <source>
        <dbReference type="ARBA" id="ARBA00023310"/>
    </source>
</evidence>
<dbReference type="GO" id="GO:0045259">
    <property type="term" value="C:proton-transporting ATP synthase complex"/>
    <property type="evidence" value="ECO:0000318"/>
    <property type="project" value="GO_Central"/>
</dbReference>
<name>A0A3B6DPM4_WHEAT</name>
<dbReference type="InterPro" id="IPR024034">
    <property type="entry name" value="ATPase_F1/V1_b/a_C"/>
</dbReference>
<dbReference type="SMART" id="SM00382">
    <property type="entry name" value="AAA"/>
    <property type="match status" value="1"/>
</dbReference>
<keyword evidence="5" id="KW-0375">Hydrogen ion transport</keyword>
<comment type="subcellular location">
    <subcellularLocation>
        <location evidence="1">Membrane</location>
        <topology evidence="1">Peripheral membrane protein</topology>
    </subcellularLocation>
</comment>
<dbReference type="InterPro" id="IPR003593">
    <property type="entry name" value="AAA+_ATPase"/>
</dbReference>
<evidence type="ECO:0000256" key="8">
    <source>
        <dbReference type="ARBA" id="ARBA00023065"/>
    </source>
</evidence>
<dbReference type="HAMAP" id="MF_01347">
    <property type="entry name" value="ATP_synth_beta_bact"/>
    <property type="match status" value="1"/>
</dbReference>
<dbReference type="GO" id="GO:0042776">
    <property type="term" value="P:proton motive force-driven mitochondrial ATP synthesis"/>
    <property type="evidence" value="ECO:0000318"/>
    <property type="project" value="GO_Central"/>
</dbReference>
<evidence type="ECO:0000256" key="14">
    <source>
        <dbReference type="ARBA" id="ARBA00048383"/>
    </source>
</evidence>
<evidence type="ECO:0000256" key="3">
    <source>
        <dbReference type="ARBA" id="ARBA00022448"/>
    </source>
</evidence>
<dbReference type="PROSITE" id="PS00152">
    <property type="entry name" value="ATPASE_ALPHA_BETA"/>
    <property type="match status" value="1"/>
</dbReference>
<evidence type="ECO:0000256" key="4">
    <source>
        <dbReference type="ARBA" id="ARBA00022741"/>
    </source>
</evidence>
<dbReference type="Pfam" id="PF00006">
    <property type="entry name" value="ATP-synt_ab"/>
    <property type="match status" value="1"/>
</dbReference>
<dbReference type="FunFam" id="3.40.50.300:FF:000026">
    <property type="entry name" value="ATP synthase subunit beta"/>
    <property type="match status" value="1"/>
</dbReference>
<keyword evidence="7" id="KW-1278">Translocase</keyword>
<evidence type="ECO:0000259" key="16">
    <source>
        <dbReference type="SMART" id="SM00382"/>
    </source>
</evidence>
<evidence type="ECO:0000256" key="13">
    <source>
        <dbReference type="ARBA" id="ARBA00037290"/>
    </source>
</evidence>
<evidence type="ECO:0000256" key="11">
    <source>
        <dbReference type="ARBA" id="ARBA00023196"/>
    </source>
</evidence>
<evidence type="ECO:0000256" key="15">
    <source>
        <dbReference type="RuleBase" id="RU003553"/>
    </source>
</evidence>
<dbReference type="SUPFAM" id="SSF47917">
    <property type="entry name" value="C-terminal domain of alpha and beta subunits of F1 ATP synthase"/>
    <property type="match status" value="1"/>
</dbReference>
<dbReference type="SUPFAM" id="SSF50615">
    <property type="entry name" value="N-terminal domain of alpha and beta subunits of F1 ATP synthase"/>
    <property type="match status" value="1"/>
</dbReference>
<dbReference type="InterPro" id="IPR027417">
    <property type="entry name" value="P-loop_NTPase"/>
</dbReference>
<accession>A0A3B6DPM4</accession>
<keyword evidence="11 15" id="KW-0139">CF(1)</keyword>
<dbReference type="InterPro" id="IPR020003">
    <property type="entry name" value="ATPase_a/bsu_AS"/>
</dbReference>
<protein>
    <recommendedName>
        <fullName evidence="15">ATP synthase subunit beta</fullName>
        <ecNumber evidence="15">7.1.2.2</ecNumber>
    </recommendedName>
</protein>
<dbReference type="PANTHER" id="PTHR15184">
    <property type="entry name" value="ATP SYNTHASE"/>
    <property type="match status" value="1"/>
</dbReference>
<dbReference type="Gene3D" id="1.10.1140.10">
    <property type="entry name" value="Bovine Mitochondrial F1-atpase, Atp Synthase Beta Chain, Chain D, domain 3"/>
    <property type="match status" value="1"/>
</dbReference>
<evidence type="ECO:0000256" key="5">
    <source>
        <dbReference type="ARBA" id="ARBA00022781"/>
    </source>
</evidence>
<dbReference type="NCBIfam" id="TIGR01039">
    <property type="entry name" value="atpD"/>
    <property type="match status" value="1"/>
</dbReference>
<feature type="domain" description="AAA+ ATPase" evidence="16">
    <location>
        <begin position="154"/>
        <end position="334"/>
    </location>
</feature>
<keyword evidence="8" id="KW-0406">Ion transport</keyword>
<evidence type="ECO:0000256" key="7">
    <source>
        <dbReference type="ARBA" id="ARBA00022967"/>
    </source>
</evidence>
<evidence type="ECO:0000256" key="1">
    <source>
        <dbReference type="ARBA" id="ARBA00004170"/>
    </source>
</evidence>
<keyword evidence="18" id="KW-1185">Reference proteome</keyword>
<evidence type="ECO:0000313" key="17">
    <source>
        <dbReference type="EnsemblPlants" id="TraesCS2D02G584400.2"/>
    </source>
</evidence>
<dbReference type="PANTHER" id="PTHR15184:SF71">
    <property type="entry name" value="ATP SYNTHASE SUBUNIT BETA, MITOCHONDRIAL"/>
    <property type="match status" value="1"/>
</dbReference>
<dbReference type="STRING" id="4565.A0A3B6DPM4"/>
<comment type="similarity">
    <text evidence="2">Belongs to the ATPase alpha/beta chains family.</text>
</comment>
<dbReference type="GO" id="GO:0005524">
    <property type="term" value="F:ATP binding"/>
    <property type="evidence" value="ECO:0007669"/>
    <property type="project" value="UniProtKB-KW"/>
</dbReference>
<dbReference type="AlphaFoldDB" id="A0A3B6DPM4"/>
<reference evidence="17" key="1">
    <citation type="submission" date="2018-08" db="EMBL/GenBank/DDBJ databases">
        <authorList>
            <person name="Rossello M."/>
        </authorList>
    </citation>
    <scope>NUCLEOTIDE SEQUENCE [LARGE SCALE GENOMIC DNA]</scope>
    <source>
        <strain evidence="17">cv. Chinese Spring</strain>
    </source>
</reference>
<comment type="function">
    <text evidence="13">Produces ATP from ADP in the presence of a proton gradient across the membrane. The catalytic sites are hosted primarily by the beta subunits.</text>
</comment>
<dbReference type="GO" id="GO:0046933">
    <property type="term" value="F:proton-transporting ATP synthase activity, rotational mechanism"/>
    <property type="evidence" value="ECO:0007669"/>
    <property type="project" value="InterPro"/>
</dbReference>
<dbReference type="InterPro" id="IPR004100">
    <property type="entry name" value="ATPase_F1/V1/A1_a/bsu_N"/>
</dbReference>
<dbReference type="InterPro" id="IPR036121">
    <property type="entry name" value="ATPase_F1/V1/A1_a/bsu_N_sf"/>
</dbReference>
<evidence type="ECO:0000313" key="18">
    <source>
        <dbReference type="Proteomes" id="UP000019116"/>
    </source>
</evidence>
<comment type="subunit">
    <text evidence="15">F-type ATPases have 2 components, CF(1) - the catalytic core - and CF(0) - the membrane proton channel. CF(1) and CF(0) have multiple subunits.</text>
</comment>
<keyword evidence="4 15" id="KW-0547">Nucleotide-binding</keyword>
<dbReference type="Pfam" id="PF22919">
    <property type="entry name" value="ATP-synt_VA_C"/>
    <property type="match status" value="1"/>
</dbReference>
<reference evidence="17" key="2">
    <citation type="submission" date="2018-10" db="UniProtKB">
        <authorList>
            <consortium name="EnsemblPlants"/>
        </authorList>
    </citation>
    <scope>IDENTIFICATION</scope>
</reference>
<dbReference type="EC" id="7.1.2.2" evidence="15"/>
<comment type="catalytic activity">
    <reaction evidence="14 15">
        <text>ATP + H2O + 4 H(+)(in) = ADP + phosphate + 5 H(+)(out)</text>
        <dbReference type="Rhea" id="RHEA:57720"/>
        <dbReference type="ChEBI" id="CHEBI:15377"/>
        <dbReference type="ChEBI" id="CHEBI:15378"/>
        <dbReference type="ChEBI" id="CHEBI:30616"/>
        <dbReference type="ChEBI" id="CHEBI:43474"/>
        <dbReference type="ChEBI" id="CHEBI:456216"/>
        <dbReference type="EC" id="7.1.2.2"/>
    </reaction>
</comment>
<evidence type="ECO:0000256" key="9">
    <source>
        <dbReference type="ARBA" id="ARBA00023078"/>
    </source>
</evidence>
<dbReference type="InterPro" id="IPR050053">
    <property type="entry name" value="ATPase_alpha/beta_chains"/>
</dbReference>
<keyword evidence="9" id="KW-0793">Thylakoid</keyword>
<dbReference type="SUPFAM" id="SSF52540">
    <property type="entry name" value="P-loop containing nucleoside triphosphate hydrolases"/>
    <property type="match status" value="1"/>
</dbReference>
<dbReference type="Gene3D" id="3.40.50.300">
    <property type="entry name" value="P-loop containing nucleotide triphosphate hydrolases"/>
    <property type="match status" value="1"/>
</dbReference>
<organism evidence="17">
    <name type="scientific">Triticum aestivum</name>
    <name type="common">Wheat</name>
    <dbReference type="NCBI Taxonomy" id="4565"/>
    <lineage>
        <taxon>Eukaryota</taxon>
        <taxon>Viridiplantae</taxon>
        <taxon>Streptophyta</taxon>
        <taxon>Embryophyta</taxon>
        <taxon>Tracheophyta</taxon>
        <taxon>Spermatophyta</taxon>
        <taxon>Magnoliopsida</taxon>
        <taxon>Liliopsida</taxon>
        <taxon>Poales</taxon>
        <taxon>Poaceae</taxon>
        <taxon>BOP clade</taxon>
        <taxon>Pooideae</taxon>
        <taxon>Triticodae</taxon>
        <taxon>Triticeae</taxon>
        <taxon>Triticinae</taxon>
        <taxon>Triticum</taxon>
    </lineage>
</organism>
<dbReference type="FunFam" id="1.10.1140.10:FF:000001">
    <property type="entry name" value="ATP synthase subunit beta"/>
    <property type="match status" value="1"/>
</dbReference>
<keyword evidence="12 15" id="KW-0066">ATP synthesis</keyword>
<keyword evidence="10" id="KW-0472">Membrane</keyword>
<evidence type="ECO:0000256" key="6">
    <source>
        <dbReference type="ARBA" id="ARBA00022840"/>
    </source>
</evidence>
<dbReference type="InterPro" id="IPR005722">
    <property type="entry name" value="ATP_synth_F1_bsu"/>
</dbReference>
<dbReference type="CDD" id="cd18115">
    <property type="entry name" value="ATP-synt_F1_beta_N"/>
    <property type="match status" value="1"/>
</dbReference>
<dbReference type="SMR" id="A0A3B6DPM4"/>
<keyword evidence="6 15" id="KW-0067">ATP-binding</keyword>
<sequence length="476" mass="51429">MRTNPTTSPPGVSTIEEKSTGRIDQIIGPVLDVTFPQAIQSRDTADKQINVTCEVQQLLGNNRVRAVAMSATDGLMRGMEVIDTGAPLSVPVGGATLGRIFNVLGEPVDNLGPVDSSATFPIHRSAPAFIELDTKLSIFETGIKVVDLLAPYRRGGKIGLFGGAGVGKTVLIMELINNIAKAHGGVSVFGGVGEWTREGNDLYMEMKESGVINEKNIEESKVALVYGQMNEPPGARMRVDVNKQDVLLFIDNIFRFVQAGSEVSALLGRMPSAVGYQPTLSTEMGSLQERIASTKKGSITSIQAVYVLADDLTDPAPATTFAHLDATTVLSRGLASKGIYPAVDPLDSTSTMLQPRIVGNEHYEIAQRVKETLQRYKELQDIIAILGLDELSEEDRLTVARARKIERFLSQPFFVAEVFTGSPGKYVALAETIRGFQLILSGELDGLPEQAFYLVGNIDEASTKAITLEEENKSKK</sequence>
<dbReference type="Gene3D" id="2.40.10.170">
    <property type="match status" value="1"/>
</dbReference>
<dbReference type="InterPro" id="IPR000194">
    <property type="entry name" value="ATPase_F1/V1/A1_a/bsu_nucl-bd"/>
</dbReference>
<dbReference type="Proteomes" id="UP000019116">
    <property type="component" value="Chromosome 2D"/>
</dbReference>
<evidence type="ECO:0000256" key="10">
    <source>
        <dbReference type="ARBA" id="ARBA00023136"/>
    </source>
</evidence>
<dbReference type="EnsemblPlants" id="TraesCS2D02G584400.2">
    <property type="protein sequence ID" value="TraesCS2D02G584400.2"/>
    <property type="gene ID" value="TraesCS2D02G584400"/>
</dbReference>
<proteinExistence type="inferred from homology"/>
<keyword evidence="3" id="KW-0813">Transport</keyword>
<dbReference type="GO" id="GO:0005739">
    <property type="term" value="C:mitochondrion"/>
    <property type="evidence" value="ECO:0007669"/>
    <property type="project" value="GOC"/>
</dbReference>
<dbReference type="CDD" id="cd18110">
    <property type="entry name" value="ATP-synt_F1_beta_C"/>
    <property type="match status" value="1"/>
</dbReference>
<dbReference type="InterPro" id="IPR055190">
    <property type="entry name" value="ATP-synt_VA_C"/>
</dbReference>
<evidence type="ECO:0000256" key="2">
    <source>
        <dbReference type="ARBA" id="ARBA00008936"/>
    </source>
</evidence>
<dbReference type="Pfam" id="PF02874">
    <property type="entry name" value="ATP-synt_ab_N"/>
    <property type="match status" value="1"/>
</dbReference>